<feature type="region of interest" description="Disordered" evidence="1">
    <location>
        <begin position="302"/>
        <end position="332"/>
    </location>
</feature>
<protein>
    <submittedName>
        <fullName evidence="2">Uncharacterized protein</fullName>
    </submittedName>
</protein>
<feature type="region of interest" description="Disordered" evidence="1">
    <location>
        <begin position="44"/>
        <end position="125"/>
    </location>
</feature>
<accession>A0AA87ZA91</accession>
<dbReference type="EMBL" id="BTGU01003504">
    <property type="protein sequence ID" value="GMN33228.1"/>
    <property type="molecule type" value="Genomic_DNA"/>
</dbReference>
<keyword evidence="4" id="KW-1185">Reference proteome</keyword>
<organism evidence="2 4">
    <name type="scientific">Ficus carica</name>
    <name type="common">Common fig</name>
    <dbReference type="NCBI Taxonomy" id="3494"/>
    <lineage>
        <taxon>Eukaryota</taxon>
        <taxon>Viridiplantae</taxon>
        <taxon>Streptophyta</taxon>
        <taxon>Embryophyta</taxon>
        <taxon>Tracheophyta</taxon>
        <taxon>Spermatophyta</taxon>
        <taxon>Magnoliopsida</taxon>
        <taxon>eudicotyledons</taxon>
        <taxon>Gunneridae</taxon>
        <taxon>Pentapetalae</taxon>
        <taxon>rosids</taxon>
        <taxon>fabids</taxon>
        <taxon>Rosales</taxon>
        <taxon>Moraceae</taxon>
        <taxon>Ficeae</taxon>
        <taxon>Ficus</taxon>
    </lineage>
</organism>
<dbReference type="EMBL" id="BTGU01003503">
    <property type="protein sequence ID" value="GMN33209.1"/>
    <property type="molecule type" value="Genomic_DNA"/>
</dbReference>
<evidence type="ECO:0000313" key="4">
    <source>
        <dbReference type="Proteomes" id="UP001187192"/>
    </source>
</evidence>
<feature type="compositionally biased region" description="Low complexity" evidence="1">
    <location>
        <begin position="54"/>
        <end position="75"/>
    </location>
</feature>
<name>A0AA87ZA91_FICCA</name>
<gene>
    <name evidence="2" type="ORF">TIFTF001_044767</name>
    <name evidence="3" type="ORF">TIFTF001_044770</name>
</gene>
<evidence type="ECO:0000313" key="3">
    <source>
        <dbReference type="EMBL" id="GMN33228.1"/>
    </source>
</evidence>
<evidence type="ECO:0000256" key="1">
    <source>
        <dbReference type="SAM" id="MobiDB-lite"/>
    </source>
</evidence>
<comment type="caution">
    <text evidence="2">The sequence shown here is derived from an EMBL/GenBank/DDBJ whole genome shotgun (WGS) entry which is preliminary data.</text>
</comment>
<dbReference type="Proteomes" id="UP001187192">
    <property type="component" value="Unassembled WGS sequence"/>
</dbReference>
<sequence>MRGRDCLGDRRVVSRCWSDLIGVVLNRTGRCWSGLILSNARDSENKNLSRDVDVTGSSGSTNSSVSSDRTVSSSGQPERTPNYLSNEEDPVAARTARQPSTSDREETTDEGFESSGSANPPPSRIADMEMVDRADGGPVYNVDYFTSAVTPEFLDSLQEDFQIPRNVELVVPGPNNLPSRPPPGHASTSEAEHCPNAAERQRLSDLDKLLCSVDKVQLQRVVIQRLSESLSDEDNSFVVRVVLFSGLPGNVHRGLPVLRQELQALMVLPDGHVVVWSGGLQPVALRGASPHHIQKGLCVDKGTAHGIHKPGKDREAPGEAGPCAEPKPTTGK</sequence>
<feature type="compositionally biased region" description="Polar residues" evidence="1">
    <location>
        <begin position="76"/>
        <end position="85"/>
    </location>
</feature>
<dbReference type="AlphaFoldDB" id="A0AA87ZA91"/>
<feature type="region of interest" description="Disordered" evidence="1">
    <location>
        <begin position="174"/>
        <end position="194"/>
    </location>
</feature>
<reference evidence="2" key="1">
    <citation type="submission" date="2023-07" db="EMBL/GenBank/DDBJ databases">
        <title>draft genome sequence of fig (Ficus carica).</title>
        <authorList>
            <person name="Takahashi T."/>
            <person name="Nishimura K."/>
        </authorList>
    </citation>
    <scope>NUCLEOTIDE SEQUENCE</scope>
</reference>
<feature type="compositionally biased region" description="Basic and acidic residues" evidence="1">
    <location>
        <begin position="44"/>
        <end position="53"/>
    </location>
</feature>
<proteinExistence type="predicted"/>
<evidence type="ECO:0000313" key="2">
    <source>
        <dbReference type="EMBL" id="GMN33209.1"/>
    </source>
</evidence>